<dbReference type="PANTHER" id="PTHR12411">
    <property type="entry name" value="CYSTEINE PROTEASE FAMILY C1-RELATED"/>
    <property type="match status" value="1"/>
</dbReference>
<dbReference type="GO" id="GO:0006508">
    <property type="term" value="P:proteolysis"/>
    <property type="evidence" value="ECO:0007669"/>
    <property type="project" value="UniProtKB-KW"/>
</dbReference>
<comment type="similarity">
    <text evidence="1">Belongs to the peptidase C1 family.</text>
</comment>
<accession>A0A7I4XUN2</accession>
<evidence type="ECO:0000256" key="9">
    <source>
        <dbReference type="ARBA" id="ARBA00057399"/>
    </source>
</evidence>
<dbReference type="Proteomes" id="UP000025227">
    <property type="component" value="Unplaced"/>
</dbReference>
<evidence type="ECO:0000313" key="11">
    <source>
        <dbReference type="Proteomes" id="UP000025227"/>
    </source>
</evidence>
<dbReference type="InterPro" id="IPR013128">
    <property type="entry name" value="Peptidase_C1A"/>
</dbReference>
<dbReference type="InterPro" id="IPR025660">
    <property type="entry name" value="Pept_his_AS"/>
</dbReference>
<dbReference type="CDD" id="cd02620">
    <property type="entry name" value="Peptidase_C1A_CathepsinB"/>
    <property type="match status" value="1"/>
</dbReference>
<dbReference type="PROSITE" id="PS00640">
    <property type="entry name" value="THIOL_PROTEASE_ASN"/>
    <property type="match status" value="1"/>
</dbReference>
<reference evidence="12" key="1">
    <citation type="submission" date="2020-12" db="UniProtKB">
        <authorList>
            <consortium name="WormBaseParasite"/>
        </authorList>
    </citation>
    <scope>IDENTIFICATION</scope>
    <source>
        <strain evidence="12">MHco3</strain>
    </source>
</reference>
<dbReference type="PROSITE" id="PS00639">
    <property type="entry name" value="THIOL_PROTEASE_HIS"/>
    <property type="match status" value="1"/>
</dbReference>
<dbReference type="InterPro" id="IPR000668">
    <property type="entry name" value="Peptidase_C1A_C"/>
</dbReference>
<sequence length="381" mass="42775">MFPDKVRVDIIASHISPNASILIKEPPLRSDRRMLVLLALLTFVTNSYLTAPTIEQFIAQPIPKEAQELSGEALVEYVNKRQPFFKAEYSPTVAALRMGSLMKAEFAGNDTKMKQVLTTKQPVINDEDPPESFDGREYWKDCPSVRYIRDQSNCGSCWAVAAAATMSDRICVQSGGKNKTLISDTDFLACCGRFCGIGCQGGYGTRAWAHAQIVGVCTGGRYQEEGVCMPYPFHPCGFHQGQKYYGECPKHVYKTPVCRKYCQYGYGKRYEADKIRARLAYWVLDHELVIRADIMELGPVQASFTVYEDFAYYKNGIYVHTAGKKKGAHSVKILGWGIENGTKYWTVANSWNTDWGEDGYFRIVRGVNHCGIESEVVTGLF</sequence>
<dbReference type="SUPFAM" id="SSF54001">
    <property type="entry name" value="Cysteine proteinases"/>
    <property type="match status" value="1"/>
</dbReference>
<keyword evidence="3" id="KW-0732">Signal</keyword>
<evidence type="ECO:0000313" key="12">
    <source>
        <dbReference type="WBParaSite" id="HCON_00005900-00001"/>
    </source>
</evidence>
<evidence type="ECO:0000256" key="7">
    <source>
        <dbReference type="ARBA" id="ARBA00023157"/>
    </source>
</evidence>
<dbReference type="InterPro" id="IPR038765">
    <property type="entry name" value="Papain-like_cys_pep_sf"/>
</dbReference>
<dbReference type="SMART" id="SM00645">
    <property type="entry name" value="Pept_C1"/>
    <property type="match status" value="1"/>
</dbReference>
<keyword evidence="8" id="KW-0325">Glycoprotein</keyword>
<evidence type="ECO:0000256" key="2">
    <source>
        <dbReference type="ARBA" id="ARBA00022670"/>
    </source>
</evidence>
<dbReference type="FunFam" id="3.90.70.10:FF:000031">
    <property type="entry name" value="Cathepsin B"/>
    <property type="match status" value="1"/>
</dbReference>
<dbReference type="GO" id="GO:0008234">
    <property type="term" value="F:cysteine-type peptidase activity"/>
    <property type="evidence" value="ECO:0007669"/>
    <property type="project" value="UniProtKB-KW"/>
</dbReference>
<keyword evidence="4" id="KW-0378">Hydrolase</keyword>
<protein>
    <submittedName>
        <fullName evidence="12">Pept_C1 domain-containing protein</fullName>
    </submittedName>
</protein>
<evidence type="ECO:0000256" key="3">
    <source>
        <dbReference type="ARBA" id="ARBA00022729"/>
    </source>
</evidence>
<comment type="function">
    <text evidence="9">Expression of the protease correlates with blood-feeding and suggests a role for the protease in blood digestion.</text>
</comment>
<keyword evidence="11" id="KW-1185">Reference proteome</keyword>
<evidence type="ECO:0000256" key="1">
    <source>
        <dbReference type="ARBA" id="ARBA00008455"/>
    </source>
</evidence>
<dbReference type="PRINTS" id="PR00705">
    <property type="entry name" value="PAPAIN"/>
</dbReference>
<name>A0A7I4XUN2_HAECO</name>
<keyword evidence="7" id="KW-1015">Disulfide bond</keyword>
<keyword evidence="2" id="KW-0645">Protease</keyword>
<dbReference type="Gene3D" id="3.90.70.10">
    <property type="entry name" value="Cysteine proteinases"/>
    <property type="match status" value="1"/>
</dbReference>
<dbReference type="WBParaSite" id="HCON_00005900-00001">
    <property type="protein sequence ID" value="HCON_00005900-00001"/>
    <property type="gene ID" value="HCON_00005900"/>
</dbReference>
<keyword evidence="5" id="KW-0788">Thiol protease</keyword>
<dbReference type="InterPro" id="IPR000169">
    <property type="entry name" value="Pept_cys_AS"/>
</dbReference>
<evidence type="ECO:0000256" key="5">
    <source>
        <dbReference type="ARBA" id="ARBA00022807"/>
    </source>
</evidence>
<evidence type="ECO:0000256" key="4">
    <source>
        <dbReference type="ARBA" id="ARBA00022801"/>
    </source>
</evidence>
<evidence type="ECO:0000259" key="10">
    <source>
        <dbReference type="SMART" id="SM00645"/>
    </source>
</evidence>
<dbReference type="OrthoDB" id="640249at2759"/>
<proteinExistence type="inferred from homology"/>
<dbReference type="Pfam" id="PF00112">
    <property type="entry name" value="Peptidase_C1"/>
    <property type="match status" value="1"/>
</dbReference>
<dbReference type="PROSITE" id="PS00139">
    <property type="entry name" value="THIOL_PROTEASE_CYS"/>
    <property type="match status" value="1"/>
</dbReference>
<organism evidence="11 12">
    <name type="scientific">Haemonchus contortus</name>
    <name type="common">Barber pole worm</name>
    <dbReference type="NCBI Taxonomy" id="6289"/>
    <lineage>
        <taxon>Eukaryota</taxon>
        <taxon>Metazoa</taxon>
        <taxon>Ecdysozoa</taxon>
        <taxon>Nematoda</taxon>
        <taxon>Chromadorea</taxon>
        <taxon>Rhabditida</taxon>
        <taxon>Rhabditina</taxon>
        <taxon>Rhabditomorpha</taxon>
        <taxon>Strongyloidea</taxon>
        <taxon>Trichostrongylidae</taxon>
        <taxon>Haemonchus</taxon>
    </lineage>
</organism>
<evidence type="ECO:0000256" key="8">
    <source>
        <dbReference type="ARBA" id="ARBA00023180"/>
    </source>
</evidence>
<evidence type="ECO:0000256" key="6">
    <source>
        <dbReference type="ARBA" id="ARBA00023145"/>
    </source>
</evidence>
<dbReference type="InterPro" id="IPR025661">
    <property type="entry name" value="Pept_asp_AS"/>
</dbReference>
<feature type="domain" description="Peptidase C1A papain C-terminal" evidence="10">
    <location>
        <begin position="129"/>
        <end position="380"/>
    </location>
</feature>
<keyword evidence="6" id="KW-0865">Zymogen</keyword>
<dbReference type="AlphaFoldDB" id="A0A7I4XUN2"/>